<evidence type="ECO:0000313" key="2">
    <source>
        <dbReference type="Proteomes" id="UP001190700"/>
    </source>
</evidence>
<sequence length="141" mass="16005">MVFLSTTGDYEKLWYPDDTQAWSDKQFQENHFGKENRTELAIWVAASADEGGVVDKSALLDMLDLHELFQNSSEYLQFCSRKFAGGPCEVQSVLSVWNYSRSEIEGDADIKGTLSQEVLLDVYGEYISLDVVLANRVYNDK</sequence>
<reference evidence="1 2" key="1">
    <citation type="journal article" date="2015" name="Genome Biol. Evol.">
        <title>Comparative Genomics of a Bacterivorous Green Alga Reveals Evolutionary Causalities and Consequences of Phago-Mixotrophic Mode of Nutrition.</title>
        <authorList>
            <person name="Burns J.A."/>
            <person name="Paasch A."/>
            <person name="Narechania A."/>
            <person name="Kim E."/>
        </authorList>
    </citation>
    <scope>NUCLEOTIDE SEQUENCE [LARGE SCALE GENOMIC DNA]</scope>
    <source>
        <strain evidence="1 2">PLY_AMNH</strain>
    </source>
</reference>
<dbReference type="AlphaFoldDB" id="A0AAE0GM27"/>
<gene>
    <name evidence="1" type="ORF">CYMTET_11673</name>
</gene>
<feature type="non-terminal residue" evidence="1">
    <location>
        <position position="141"/>
    </location>
</feature>
<comment type="caution">
    <text evidence="1">The sequence shown here is derived from an EMBL/GenBank/DDBJ whole genome shotgun (WGS) entry which is preliminary data.</text>
</comment>
<dbReference type="Proteomes" id="UP001190700">
    <property type="component" value="Unassembled WGS sequence"/>
</dbReference>
<keyword evidence="2" id="KW-1185">Reference proteome</keyword>
<name>A0AAE0GM27_9CHLO</name>
<protein>
    <submittedName>
        <fullName evidence="1">Uncharacterized protein</fullName>
    </submittedName>
</protein>
<dbReference type="EMBL" id="LGRX02004377">
    <property type="protein sequence ID" value="KAK3280485.1"/>
    <property type="molecule type" value="Genomic_DNA"/>
</dbReference>
<evidence type="ECO:0000313" key="1">
    <source>
        <dbReference type="EMBL" id="KAK3280485.1"/>
    </source>
</evidence>
<proteinExistence type="predicted"/>
<organism evidence="1 2">
    <name type="scientific">Cymbomonas tetramitiformis</name>
    <dbReference type="NCBI Taxonomy" id="36881"/>
    <lineage>
        <taxon>Eukaryota</taxon>
        <taxon>Viridiplantae</taxon>
        <taxon>Chlorophyta</taxon>
        <taxon>Pyramimonadophyceae</taxon>
        <taxon>Pyramimonadales</taxon>
        <taxon>Pyramimonadaceae</taxon>
        <taxon>Cymbomonas</taxon>
    </lineage>
</organism>
<accession>A0AAE0GM27</accession>